<comment type="caution">
    <text evidence="2">The sequence shown here is derived from an EMBL/GenBank/DDBJ whole genome shotgun (WGS) entry which is preliminary data.</text>
</comment>
<feature type="transmembrane region" description="Helical" evidence="1">
    <location>
        <begin position="340"/>
        <end position="357"/>
    </location>
</feature>
<feature type="transmembrane region" description="Helical" evidence="1">
    <location>
        <begin position="369"/>
        <end position="392"/>
    </location>
</feature>
<feature type="transmembrane region" description="Helical" evidence="1">
    <location>
        <begin position="12"/>
        <end position="36"/>
    </location>
</feature>
<evidence type="ECO:0008006" key="4">
    <source>
        <dbReference type="Google" id="ProtNLM"/>
    </source>
</evidence>
<dbReference type="RefSeq" id="WP_113616391.1">
    <property type="nucleotide sequence ID" value="NZ_QFFJ01000001.1"/>
</dbReference>
<accession>A0A365Y7C6</accession>
<dbReference type="AlphaFoldDB" id="A0A365Y7C6"/>
<feature type="transmembrane region" description="Helical" evidence="1">
    <location>
        <begin position="316"/>
        <end position="334"/>
    </location>
</feature>
<protein>
    <recommendedName>
        <fullName evidence="4">EpsG family protein</fullName>
    </recommendedName>
</protein>
<reference evidence="2 3" key="1">
    <citation type="submission" date="2018-05" db="EMBL/GenBank/DDBJ databases">
        <title>Chitinophaga sp. K3CV102501T nov., isolated from isolated from a monsoon evergreen broad-leaved forest soil.</title>
        <authorList>
            <person name="Lv Y."/>
        </authorList>
    </citation>
    <scope>NUCLEOTIDE SEQUENCE [LARGE SCALE GENOMIC DNA]</scope>
    <source>
        <strain evidence="2 3">GDMCC 1.1325</strain>
    </source>
</reference>
<dbReference type="InterPro" id="IPR049458">
    <property type="entry name" value="EpsG-like"/>
</dbReference>
<keyword evidence="1" id="KW-1133">Transmembrane helix</keyword>
<organism evidence="2 3">
    <name type="scientific">Chitinophaga flava</name>
    <dbReference type="NCBI Taxonomy" id="2259036"/>
    <lineage>
        <taxon>Bacteria</taxon>
        <taxon>Pseudomonadati</taxon>
        <taxon>Bacteroidota</taxon>
        <taxon>Chitinophagia</taxon>
        <taxon>Chitinophagales</taxon>
        <taxon>Chitinophagaceae</taxon>
        <taxon>Chitinophaga</taxon>
    </lineage>
</organism>
<dbReference type="OrthoDB" id="9845455at2"/>
<feature type="transmembrane region" description="Helical" evidence="1">
    <location>
        <begin position="48"/>
        <end position="66"/>
    </location>
</feature>
<keyword evidence="3" id="KW-1185">Reference proteome</keyword>
<evidence type="ECO:0000313" key="2">
    <source>
        <dbReference type="EMBL" id="RBL93805.1"/>
    </source>
</evidence>
<sequence length="419" mass="48296">MSIDTLDTKQQRIFFSMVISMIWMASPVLSVLVILYTIFKLSPREVNHGYLCFLIALTFGIIAYTAEYMDRGGESTDITRYTAQFKTYSEVRSVGELFLTAVLMDGGIYVVFQLLTFFLSKLFPANPQVLPFFWVTISYFFLLLTVLELTRRDLYLYSKKILLVLILLLLFGTTLFTMEVELLKQSSATAVAAYALVRKLNHKKAGGWFFALAFFLHTSVILFLPIFILFDKKIVKRYRLPIFLISLLLSCIDINSLLAILLGGVFAEKANFYASIENWQINKINYTLFIFYGILIAYSYLGMVKRTNVLKREDSCFNICFLSFCLLLIQMHTVHNFVRFSYLYSPFYVIAFYLLLITRKQSREKTVVVTLLFSFSLLVNSAYLLATLNSAYTNAYMNNSLLELVSANVYSFLNHRVVN</sequence>
<feature type="transmembrane region" description="Helical" evidence="1">
    <location>
        <begin position="97"/>
        <end position="119"/>
    </location>
</feature>
<keyword evidence="1" id="KW-0812">Transmembrane</keyword>
<dbReference type="Pfam" id="PF14897">
    <property type="entry name" value="EpsG"/>
    <property type="match status" value="1"/>
</dbReference>
<feature type="transmembrane region" description="Helical" evidence="1">
    <location>
        <begin position="208"/>
        <end position="230"/>
    </location>
</feature>
<evidence type="ECO:0000313" key="3">
    <source>
        <dbReference type="Proteomes" id="UP000253410"/>
    </source>
</evidence>
<feature type="transmembrane region" description="Helical" evidence="1">
    <location>
        <begin position="161"/>
        <end position="178"/>
    </location>
</feature>
<feature type="transmembrane region" description="Helical" evidence="1">
    <location>
        <begin position="286"/>
        <end position="304"/>
    </location>
</feature>
<proteinExistence type="predicted"/>
<dbReference type="EMBL" id="QFFJ01000001">
    <property type="protein sequence ID" value="RBL93805.1"/>
    <property type="molecule type" value="Genomic_DNA"/>
</dbReference>
<gene>
    <name evidence="2" type="ORF">DF182_15020</name>
</gene>
<dbReference type="Proteomes" id="UP000253410">
    <property type="component" value="Unassembled WGS sequence"/>
</dbReference>
<feature type="transmembrane region" description="Helical" evidence="1">
    <location>
        <begin position="242"/>
        <end position="266"/>
    </location>
</feature>
<keyword evidence="1" id="KW-0472">Membrane</keyword>
<feature type="transmembrane region" description="Helical" evidence="1">
    <location>
        <begin position="131"/>
        <end position="149"/>
    </location>
</feature>
<name>A0A365Y7C6_9BACT</name>
<evidence type="ECO:0000256" key="1">
    <source>
        <dbReference type="SAM" id="Phobius"/>
    </source>
</evidence>